<feature type="domain" description="Ubiquitin-like" evidence="2">
    <location>
        <begin position="104"/>
        <end position="141"/>
    </location>
</feature>
<gene>
    <name evidence="4" type="ORF">UBRO2_00594</name>
    <name evidence="3" type="ORF">UBRO_04235</name>
</gene>
<dbReference type="Proteomes" id="UP000658997">
    <property type="component" value="Unassembled WGS sequence"/>
</dbReference>
<dbReference type="PANTHER" id="PTHR28049">
    <property type="entry name" value="TRANSMEMBRANE PROTEIN YOR223W"/>
    <property type="match status" value="1"/>
</dbReference>
<evidence type="ECO:0000313" key="4">
    <source>
        <dbReference type="EMBL" id="SYW75359.1"/>
    </source>
</evidence>
<reference evidence="4" key="3">
    <citation type="submission" date="2018-08" db="EMBL/GenBank/DDBJ databases">
        <authorList>
            <person name="Guldener U."/>
        </authorList>
    </citation>
    <scope>NUCLEOTIDE SEQUENCE</scope>
    <source>
        <strain evidence="4">UB2</strain>
    </source>
</reference>
<evidence type="ECO:0000313" key="5">
    <source>
        <dbReference type="Proteomes" id="UP000179920"/>
    </source>
</evidence>
<evidence type="ECO:0000313" key="6">
    <source>
        <dbReference type="Proteomes" id="UP000658997"/>
    </source>
</evidence>
<reference evidence="3" key="2">
    <citation type="submission" date="2016-04" db="EMBL/GenBank/DDBJ databases">
        <authorList>
            <person name="Evans L.H."/>
            <person name="Alamgir A."/>
            <person name="Owens N."/>
            <person name="Weber N.D."/>
            <person name="Virtaneva K."/>
            <person name="Barbian K."/>
            <person name="Babar A."/>
            <person name="Rosenke K."/>
        </authorList>
    </citation>
    <scope>NUCLEOTIDE SEQUENCE</scope>
    <source>
        <strain evidence="3">UB2112</strain>
    </source>
</reference>
<dbReference type="Pfam" id="PF13373">
    <property type="entry name" value="Dsc3_C"/>
    <property type="match status" value="1"/>
</dbReference>
<dbReference type="Proteomes" id="UP000179920">
    <property type="component" value="Chromosome VI"/>
</dbReference>
<dbReference type="PROSITE" id="PS50053">
    <property type="entry name" value="UBIQUITIN_2"/>
    <property type="match status" value="1"/>
</dbReference>
<dbReference type="EMBL" id="LT558122">
    <property type="protein sequence ID" value="SAM81984.1"/>
    <property type="molecule type" value="Genomic_DNA"/>
</dbReference>
<accession>A0A1K0G3F8</accession>
<feature type="region of interest" description="Disordered" evidence="1">
    <location>
        <begin position="174"/>
        <end position="214"/>
    </location>
</feature>
<proteinExistence type="predicted"/>
<feature type="region of interest" description="Disordered" evidence="1">
    <location>
        <begin position="438"/>
        <end position="459"/>
    </location>
</feature>
<dbReference type="PANTHER" id="PTHR28049:SF1">
    <property type="entry name" value="DSC E3 UBIQUITIN LIGASE COMPLEX SUBUNIT 3"/>
    <property type="match status" value="1"/>
</dbReference>
<dbReference type="EMBL" id="ULHB01000006">
    <property type="protein sequence ID" value="SYW75359.1"/>
    <property type="molecule type" value="Genomic_DNA"/>
</dbReference>
<name>A0A1K0G3F8_9BASI</name>
<protein>
    <recommendedName>
        <fullName evidence="2">Ubiquitin-like domain-containing protein</fullName>
    </recommendedName>
</protein>
<dbReference type="GO" id="GO:0044695">
    <property type="term" value="C:Dsc E3 ubiquitin ligase complex"/>
    <property type="evidence" value="ECO:0007669"/>
    <property type="project" value="InterPro"/>
</dbReference>
<dbReference type="InterPro" id="IPR000626">
    <property type="entry name" value="Ubiquitin-like_dom"/>
</dbReference>
<organism evidence="3 5">
    <name type="scientific">Ustilago bromivora</name>
    <dbReference type="NCBI Taxonomy" id="307758"/>
    <lineage>
        <taxon>Eukaryota</taxon>
        <taxon>Fungi</taxon>
        <taxon>Dikarya</taxon>
        <taxon>Basidiomycota</taxon>
        <taxon>Ustilaginomycotina</taxon>
        <taxon>Ustilaginomycetes</taxon>
        <taxon>Ustilaginales</taxon>
        <taxon>Ustilaginaceae</taxon>
        <taxon>Ustilago</taxon>
    </lineage>
</organism>
<feature type="region of interest" description="Disordered" evidence="1">
    <location>
        <begin position="284"/>
        <end position="329"/>
    </location>
</feature>
<evidence type="ECO:0000256" key="1">
    <source>
        <dbReference type="SAM" id="MobiDB-lite"/>
    </source>
</evidence>
<dbReference type="AlphaFoldDB" id="A0A1K0G3F8"/>
<feature type="region of interest" description="Disordered" evidence="1">
    <location>
        <begin position="230"/>
        <end position="258"/>
    </location>
</feature>
<feature type="compositionally biased region" description="Acidic residues" evidence="1">
    <location>
        <begin position="444"/>
        <end position="457"/>
    </location>
</feature>
<dbReference type="InterPro" id="IPR045226">
    <property type="entry name" value="Dsc3"/>
</dbReference>
<dbReference type="GO" id="GO:0005783">
    <property type="term" value="C:endoplasmic reticulum"/>
    <property type="evidence" value="ECO:0007669"/>
    <property type="project" value="TreeGrafter"/>
</dbReference>
<keyword evidence="6" id="KW-1185">Reference proteome</keyword>
<sequence length="485" mass="53314">MDTEDSVQADLGIGPSTSNLTLQASIRFLPITIRFTEPGVPDLRLPLHSITSLRPLHTPPTSTSAADENLIFDVEEASPSSTQPSKSSITELIAELNERGLMGDEFVRTLKEKMAKSRDSVRDRRLRLIHAGRILRDGVKLVGYLDELELQQKIQRRGMLRHLALDKASARTYSDIGEKGRRVSEEDDEESEGSAAGSGEEDVEEEGKKDAVEKKEMPVRDLIDWLASQANPDETDGNDAGLPQEMGGKRKAKGKSREPSYYDDLIRLTIRTAPAVYLQCSVGEVESQPQPSPSSPAAPASVPLIDGFGPDPSLEDPLNPDSLSTDRNRGFNRLLDAGLSPTEISIIRSQFRSTHPLPQSYDLIQSREHSQHLLEMEESWMDNFTSTTIANPTLPEFGEEGGGGGAYMTVFQGLLVGFFVPPLVPLFWFRDKAHPSSIPNSLGEGDEGEGADDEEEWERERGLMTREAVFGGTMQVAVLFGVVTK</sequence>
<evidence type="ECO:0000313" key="3">
    <source>
        <dbReference type="EMBL" id="SAM81984.1"/>
    </source>
</evidence>
<dbReference type="InterPro" id="IPR025390">
    <property type="entry name" value="Dsc3_C"/>
</dbReference>
<reference evidence="5" key="1">
    <citation type="submission" date="2016-04" db="EMBL/GenBank/DDBJ databases">
        <authorList>
            <person name="Guldener U."/>
            <person name="Guldener U."/>
        </authorList>
    </citation>
    <scope>NUCLEOTIDE SEQUENCE [LARGE SCALE GENOMIC DNA]</scope>
    <source>
        <strain evidence="5">UB2112</strain>
    </source>
</reference>
<evidence type="ECO:0000259" key="2">
    <source>
        <dbReference type="PROSITE" id="PS50053"/>
    </source>
</evidence>
<dbReference type="OrthoDB" id="2556122at2759"/>